<organism evidence="5 6">
    <name type="scientific">Stereocaulon virgatum</name>
    <dbReference type="NCBI Taxonomy" id="373712"/>
    <lineage>
        <taxon>Eukaryota</taxon>
        <taxon>Fungi</taxon>
        <taxon>Dikarya</taxon>
        <taxon>Ascomycota</taxon>
        <taxon>Pezizomycotina</taxon>
        <taxon>Lecanoromycetes</taxon>
        <taxon>OSLEUM clade</taxon>
        <taxon>Lecanoromycetidae</taxon>
        <taxon>Lecanorales</taxon>
        <taxon>Lecanorineae</taxon>
        <taxon>Stereocaulaceae</taxon>
        <taxon>Stereocaulon</taxon>
    </lineage>
</organism>
<evidence type="ECO:0000256" key="2">
    <source>
        <dbReference type="ARBA" id="ARBA00022679"/>
    </source>
</evidence>
<dbReference type="PROSITE" id="PS51683">
    <property type="entry name" value="SAM_OMT_II"/>
    <property type="match status" value="1"/>
</dbReference>
<dbReference type="InterPro" id="IPR001077">
    <property type="entry name" value="COMT_C"/>
</dbReference>
<keyword evidence="1" id="KW-0489">Methyltransferase</keyword>
<proteinExistence type="predicted"/>
<evidence type="ECO:0000256" key="3">
    <source>
        <dbReference type="ARBA" id="ARBA00022691"/>
    </source>
</evidence>
<evidence type="ECO:0000256" key="1">
    <source>
        <dbReference type="ARBA" id="ARBA00022603"/>
    </source>
</evidence>
<evidence type="ECO:0000313" key="5">
    <source>
        <dbReference type="EMBL" id="KAL2047310.1"/>
    </source>
</evidence>
<dbReference type="PANTHER" id="PTHR43712">
    <property type="entry name" value="PUTATIVE (AFU_ORTHOLOGUE AFUA_4G14580)-RELATED"/>
    <property type="match status" value="1"/>
</dbReference>
<evidence type="ECO:0000313" key="6">
    <source>
        <dbReference type="Proteomes" id="UP001590950"/>
    </source>
</evidence>
<dbReference type="SUPFAM" id="SSF53335">
    <property type="entry name" value="S-adenosyl-L-methionine-dependent methyltransferases"/>
    <property type="match status" value="1"/>
</dbReference>
<gene>
    <name evidence="5" type="ORF">N7G274_001331</name>
</gene>
<dbReference type="EMBL" id="JBEFKJ010000003">
    <property type="protein sequence ID" value="KAL2047310.1"/>
    <property type="molecule type" value="Genomic_DNA"/>
</dbReference>
<dbReference type="InterPro" id="IPR016461">
    <property type="entry name" value="COMT-like"/>
</dbReference>
<keyword evidence="2" id="KW-0808">Transferase</keyword>
<accession>A0ABR4APX9</accession>
<name>A0ABR4APX9_9LECA</name>
<dbReference type="Pfam" id="PF00891">
    <property type="entry name" value="Methyltransf_2"/>
    <property type="match status" value="1"/>
</dbReference>
<keyword evidence="3" id="KW-0949">S-adenosyl-L-methionine</keyword>
<comment type="caution">
    <text evidence="5">The sequence shown here is derived from an EMBL/GenBank/DDBJ whole genome shotgun (WGS) entry which is preliminary data.</text>
</comment>
<dbReference type="PANTHER" id="PTHR43712:SF12">
    <property type="entry name" value="STERIGMATOCYSTIN 8-O-METHYLTRANSFERASE"/>
    <property type="match status" value="1"/>
</dbReference>
<protein>
    <recommendedName>
        <fullName evidence="4">O-methyltransferase C-terminal domain-containing protein</fullName>
    </recommendedName>
</protein>
<sequence length="138" mass="15460">MSVSTADIGYDVKHLMGIYPWESLDVVNVGGSHGFISVRIASDFSKICCIVQEFPEIVRDGKSKSPSESSESVTFMAQDFLTEQLVKNADVYFFHWIFHNWSDKSCIEILQNLIPALKNRAKVVVYDNCLPEPGVLGL</sequence>
<evidence type="ECO:0000259" key="4">
    <source>
        <dbReference type="Pfam" id="PF00891"/>
    </source>
</evidence>
<keyword evidence="6" id="KW-1185">Reference proteome</keyword>
<dbReference type="Proteomes" id="UP001590950">
    <property type="component" value="Unassembled WGS sequence"/>
</dbReference>
<dbReference type="InterPro" id="IPR029063">
    <property type="entry name" value="SAM-dependent_MTases_sf"/>
</dbReference>
<dbReference type="Gene3D" id="3.40.50.150">
    <property type="entry name" value="Vaccinia Virus protein VP39"/>
    <property type="match status" value="1"/>
</dbReference>
<feature type="domain" description="O-methyltransferase C-terminal" evidence="4">
    <location>
        <begin position="26"/>
        <end position="131"/>
    </location>
</feature>
<reference evidence="5 6" key="1">
    <citation type="submission" date="2024-09" db="EMBL/GenBank/DDBJ databases">
        <title>Rethinking Asexuality: The Enigmatic Case of Functional Sexual Genes in Lepraria (Stereocaulaceae).</title>
        <authorList>
            <person name="Doellman M."/>
            <person name="Sun Y."/>
            <person name="Barcenas-Pena A."/>
            <person name="Lumbsch H.T."/>
            <person name="Grewe F."/>
        </authorList>
    </citation>
    <scope>NUCLEOTIDE SEQUENCE [LARGE SCALE GENOMIC DNA]</scope>
    <source>
        <strain evidence="5 6">Mercado 3170</strain>
    </source>
</reference>